<dbReference type="CDD" id="cd04301">
    <property type="entry name" value="NAT_SF"/>
    <property type="match status" value="1"/>
</dbReference>
<dbReference type="Pfam" id="PF00583">
    <property type="entry name" value="Acetyltransf_1"/>
    <property type="match status" value="1"/>
</dbReference>
<dbReference type="Gene3D" id="3.40.630.30">
    <property type="match status" value="1"/>
</dbReference>
<evidence type="ECO:0000313" key="2">
    <source>
        <dbReference type="EMBL" id="SCP94802.1"/>
    </source>
</evidence>
<reference evidence="3" key="1">
    <citation type="submission" date="2016-09" db="EMBL/GenBank/DDBJ databases">
        <authorList>
            <person name="Varghese N."/>
            <person name="Submissions S."/>
        </authorList>
    </citation>
    <scope>NUCLEOTIDE SEQUENCE [LARGE SCALE GENOMIC DNA]</scope>
    <source>
        <strain evidence="3">GluBS11</strain>
    </source>
</reference>
<evidence type="ECO:0000259" key="1">
    <source>
        <dbReference type="PROSITE" id="PS51186"/>
    </source>
</evidence>
<proteinExistence type="predicted"/>
<dbReference type="RefSeq" id="WP_091228505.1">
    <property type="nucleotide sequence ID" value="NZ_FMKA01000001.1"/>
</dbReference>
<keyword evidence="2" id="KW-0808">Transferase</keyword>
<dbReference type="PROSITE" id="PS51186">
    <property type="entry name" value="GNAT"/>
    <property type="match status" value="1"/>
</dbReference>
<dbReference type="SUPFAM" id="SSF55729">
    <property type="entry name" value="Acyl-CoA N-acyltransferases (Nat)"/>
    <property type="match status" value="1"/>
</dbReference>
<dbReference type="NCBIfam" id="TIGR03827">
    <property type="entry name" value="GNAT_ablB"/>
    <property type="match status" value="1"/>
</dbReference>
<sequence>MEAHNVELNEGCCKVKGVKFYLDETNKRVKIGSRKSVTVKDLEAIIKFASEHGAGKVLCNCLKDELGVFYDAGFILEGKIEGFFRGDSAYCMSCFICDQRKQNHNHEDENAIIGKCLAVKGTYEYNEKDFKYMIRDAGEQDIDDIVALFSEVFSTYPTPVYDEEYIRDTMNGKILYKVAVCDGKIIGMASADLDCKNLNAEITDCATHPEFRGKGILSNIIYFLEQDLRRKGYITLYSLARAVNPGVNIALSKHDYKFKGRMVNNCNICGSFEDMNIWVKGLKTV</sequence>
<dbReference type="InterPro" id="IPR022525">
    <property type="entry name" value="GNAT_AblB"/>
</dbReference>
<organism evidence="2 3">
    <name type="scientific">Anaerobium acetethylicum</name>
    <dbReference type="NCBI Taxonomy" id="1619234"/>
    <lineage>
        <taxon>Bacteria</taxon>
        <taxon>Bacillati</taxon>
        <taxon>Bacillota</taxon>
        <taxon>Clostridia</taxon>
        <taxon>Lachnospirales</taxon>
        <taxon>Lachnospiraceae</taxon>
        <taxon>Anaerobium</taxon>
    </lineage>
</organism>
<dbReference type="EMBL" id="FMKA01000001">
    <property type="protein sequence ID" value="SCP94802.1"/>
    <property type="molecule type" value="Genomic_DNA"/>
</dbReference>
<dbReference type="InterPro" id="IPR016181">
    <property type="entry name" value="Acyl_CoA_acyltransferase"/>
</dbReference>
<feature type="domain" description="N-acetyltransferase" evidence="1">
    <location>
        <begin position="132"/>
        <end position="267"/>
    </location>
</feature>
<dbReference type="InterPro" id="IPR000182">
    <property type="entry name" value="GNAT_dom"/>
</dbReference>
<protein>
    <submittedName>
        <fullName evidence="2">Putative beta-lysine N-acetyltransferase</fullName>
    </submittedName>
</protein>
<gene>
    <name evidence="2" type="ORF">SAMN05421730_100163</name>
</gene>
<dbReference type="Proteomes" id="UP000199315">
    <property type="component" value="Unassembled WGS sequence"/>
</dbReference>
<name>A0A1D3TND9_9FIRM</name>
<keyword evidence="3" id="KW-1185">Reference proteome</keyword>
<accession>A0A1D3TND9</accession>
<dbReference type="AlphaFoldDB" id="A0A1D3TND9"/>
<evidence type="ECO:0000313" key="3">
    <source>
        <dbReference type="Proteomes" id="UP000199315"/>
    </source>
</evidence>
<dbReference type="GO" id="GO:0008080">
    <property type="term" value="F:N-acetyltransferase activity"/>
    <property type="evidence" value="ECO:0007669"/>
    <property type="project" value="InterPro"/>
</dbReference>
<dbReference type="STRING" id="1619234.SAMN05421730_100163"/>
<dbReference type="OrthoDB" id="9790652at2"/>